<protein>
    <submittedName>
        <fullName evidence="1">SWIM-type domain-containing protein</fullName>
    </submittedName>
</protein>
<evidence type="ECO:0000313" key="2">
    <source>
        <dbReference type="Proteomes" id="UP000829398"/>
    </source>
</evidence>
<dbReference type="EMBL" id="CM039172">
    <property type="protein sequence ID" value="KAH9785220.1"/>
    <property type="molecule type" value="Genomic_DNA"/>
</dbReference>
<dbReference type="Proteomes" id="UP000829398">
    <property type="component" value="Chromosome 3"/>
</dbReference>
<comment type="caution">
    <text evidence="1">The sequence shown here is derived from an EMBL/GenBank/DDBJ whole genome shotgun (WGS) entry which is preliminary data.</text>
</comment>
<accession>A0ACB8MHV5</accession>
<sequence length="924" mass="105279">MQDHIDTFNKIILDLEGIENVKISDEDKVIFLLSSLPKSYEGFVNTMLFGRTTLTLKDVMASLSSKEIQKNNGNFFYKYETVDGGRVLMGNNNVYKIIGIGSIKIKMFDETIRALHETYQLTRDKGRRQTKAPVRDKYADLIAYALLCADDVAIEELGNFFKVIESLNCDKWLEVMQEEMESLQRSHTWTLVPNPGDKSKTRCDRVPVAPCLERQAPVAPHLARCDRHPVAPNLGATGTLSHQTLERQASYRTKIRATGLMDSVVLELCYDGWWETLENDRMEYVNANVGCIPIFVTTSPRVPSEGIEPHVDTETSFRANMSGPDNDEEDVGATVFPITTSLEQRYSPRGTRFNNDGDDGGAGPSNVPSFKHEDECEDNTPVNNRGNRPIPSMVRSRRRIDPLTSLAPTLPSNMVASSFVSSCDSDDISVGKLFAEKNELILQLRKVAFRDKFDFKIARSNEQNVPWVVKRIDNVHTCHNEVLVDERHQVRSRVVGHIIAEKYIQDKRIYTPNDIRADMQQEYDVQLTYQQAYRAREVGLEIVRGNPTESYNMLPKYSHVLTTANEGTVTHLEQDRDGNFLYYFVALGSSIKGFMQYIWPVIAVDDTHLKGLYCGSMFMATCLDGKNQLYPLAIGIMDSENNDAWEWFMMKLHGVIGDRPELVIISDRCTAIRRAVLKVFHNATHGVCFYHVKGYIKSQFRMSKALWDEFEPAFINAAKAYGHEEFKRQLEGLWMIHSGAADYLENNVGTCNWARSQFEGRRYSILSTNIAESVNAFMREPRKFPVTHLVDHFRKTLQQWFYDRKIVAESMTTRLTTWADEIVTERRIIAERMIVRPVSPHRFQVIGGGLKEGLVDLQKRTCSCRVFQLDQLVCAHAIAACLTHRVDFINLCSDFYTTESLAMAYAQPVEPVGDVADWKIPDEI</sequence>
<keyword evidence="2" id="KW-1185">Reference proteome</keyword>
<reference evidence="2" key="1">
    <citation type="journal article" date="2023" name="Hortic. Res.">
        <title>A chromosome-level phased genome enabling allele-level studies in sweet orange: a case study on citrus Huanglongbing tolerance.</title>
        <authorList>
            <person name="Wu B."/>
            <person name="Yu Q."/>
            <person name="Deng Z."/>
            <person name="Duan Y."/>
            <person name="Luo F."/>
            <person name="Gmitter F. Jr."/>
        </authorList>
    </citation>
    <scope>NUCLEOTIDE SEQUENCE [LARGE SCALE GENOMIC DNA]</scope>
    <source>
        <strain evidence="2">cv. Valencia</strain>
    </source>
</reference>
<proteinExistence type="predicted"/>
<organism evidence="1 2">
    <name type="scientific">Citrus sinensis</name>
    <name type="common">Sweet orange</name>
    <name type="synonym">Citrus aurantium var. sinensis</name>
    <dbReference type="NCBI Taxonomy" id="2711"/>
    <lineage>
        <taxon>Eukaryota</taxon>
        <taxon>Viridiplantae</taxon>
        <taxon>Streptophyta</taxon>
        <taxon>Embryophyta</taxon>
        <taxon>Tracheophyta</taxon>
        <taxon>Spermatophyta</taxon>
        <taxon>Magnoliopsida</taxon>
        <taxon>eudicotyledons</taxon>
        <taxon>Gunneridae</taxon>
        <taxon>Pentapetalae</taxon>
        <taxon>rosids</taxon>
        <taxon>malvids</taxon>
        <taxon>Sapindales</taxon>
        <taxon>Rutaceae</taxon>
        <taxon>Aurantioideae</taxon>
        <taxon>Citrus</taxon>
    </lineage>
</organism>
<evidence type="ECO:0000313" key="1">
    <source>
        <dbReference type="EMBL" id="KAH9785220.1"/>
    </source>
</evidence>
<gene>
    <name evidence="1" type="ORF">KPL71_009890</name>
</gene>
<name>A0ACB8MHV5_CITSI</name>